<dbReference type="Proteomes" id="UP000309061">
    <property type="component" value="Chromosome"/>
</dbReference>
<dbReference type="EMBL" id="CP046052">
    <property type="protein sequence ID" value="QGM47909.1"/>
    <property type="molecule type" value="Genomic_DNA"/>
</dbReference>
<dbReference type="SUPFAM" id="SSF54637">
    <property type="entry name" value="Thioesterase/thiol ester dehydrase-isomerase"/>
    <property type="match status" value="1"/>
</dbReference>
<organism evidence="2 3">
    <name type="scientific">Methylocystis heyeri</name>
    <dbReference type="NCBI Taxonomy" id="391905"/>
    <lineage>
        <taxon>Bacteria</taxon>
        <taxon>Pseudomonadati</taxon>
        <taxon>Pseudomonadota</taxon>
        <taxon>Alphaproteobacteria</taxon>
        <taxon>Hyphomicrobiales</taxon>
        <taxon>Methylocystaceae</taxon>
        <taxon>Methylocystis</taxon>
    </lineage>
</organism>
<accession>A0A6B8KK30</accession>
<sequence>MPEIGERLPEVAIGPFDAESLLRYARVSGDDNPIHLDDALAAAIGLSAPPVQGMKLLAAFEPMLRAWRKDLFVVRLGGTFVQPALRGEKITLSGRVVRSSLQDGVLVRLHAHGASRAPAVIAEATLRPAANGM</sequence>
<gene>
    <name evidence="2" type="ORF">H2LOC_001820</name>
</gene>
<dbReference type="Pfam" id="PF01575">
    <property type="entry name" value="MaoC_dehydratas"/>
    <property type="match status" value="1"/>
</dbReference>
<dbReference type="KEGG" id="mhey:H2LOC_001820"/>
<keyword evidence="3" id="KW-1185">Reference proteome</keyword>
<feature type="domain" description="MaoC-like" evidence="1">
    <location>
        <begin position="18"/>
        <end position="98"/>
    </location>
</feature>
<dbReference type="InterPro" id="IPR029069">
    <property type="entry name" value="HotDog_dom_sf"/>
</dbReference>
<proteinExistence type="predicted"/>
<name>A0A6B8KK30_9HYPH</name>
<dbReference type="Gene3D" id="3.10.129.10">
    <property type="entry name" value="Hotdog Thioesterase"/>
    <property type="match status" value="1"/>
</dbReference>
<reference evidence="2 3" key="1">
    <citation type="submission" date="2019-11" db="EMBL/GenBank/DDBJ databases">
        <title>The genome sequence of Methylocystis heyeri.</title>
        <authorList>
            <person name="Oshkin I.Y."/>
            <person name="Miroshnikov K."/>
            <person name="Dedysh S.N."/>
        </authorList>
    </citation>
    <scope>NUCLEOTIDE SEQUENCE [LARGE SCALE GENOMIC DNA]</scope>
    <source>
        <strain evidence="2 3">H2</strain>
    </source>
</reference>
<evidence type="ECO:0000259" key="1">
    <source>
        <dbReference type="Pfam" id="PF01575"/>
    </source>
</evidence>
<evidence type="ECO:0000313" key="2">
    <source>
        <dbReference type="EMBL" id="QGM47909.1"/>
    </source>
</evidence>
<protein>
    <recommendedName>
        <fullName evidence="1">MaoC-like domain-containing protein</fullName>
    </recommendedName>
</protein>
<dbReference type="OrthoDB" id="9800237at2"/>
<dbReference type="AlphaFoldDB" id="A0A6B8KK30"/>
<dbReference type="InterPro" id="IPR002539">
    <property type="entry name" value="MaoC-like_dom"/>
</dbReference>
<evidence type="ECO:0000313" key="3">
    <source>
        <dbReference type="Proteomes" id="UP000309061"/>
    </source>
</evidence>